<dbReference type="RefSeq" id="WP_301726446.1">
    <property type="nucleotide sequence ID" value="NZ_JAUJWW010000004.1"/>
</dbReference>
<organism evidence="7 8">
    <name type="scientific">Planococcus liqunii</name>
    <dbReference type="NCBI Taxonomy" id="3058394"/>
    <lineage>
        <taxon>Bacteria</taxon>
        <taxon>Bacillati</taxon>
        <taxon>Bacillota</taxon>
        <taxon>Bacilli</taxon>
        <taxon>Bacillales</taxon>
        <taxon>Caryophanaceae</taxon>
        <taxon>Planococcus</taxon>
    </lineage>
</organism>
<sequence>MKKHYQILDLFSGAGGLSNGFEQTGRFSVIGAVEVNKAAQKTYIKNHGNNENLILKAPNSEASDITMIDFNSLELDSQNTIVIGGPPCQGFSNANRQKNYLISGNNQLVKEYARAIRDIKPVAFLMENVKSMNSSVHKFFVTNFIDGDLNDFSSKRHLDDISQPGQTPLYEKDDIELLLSDSTQLKLIVSEFTNILNVPSPLITEPLLITRMRTVEQRMKNLSDVRLKNAKERMEIKQVLSILENYNEYNSFEAIINETIEALSRLLIEPISSAFLKEKIQNFVDLNRFLTRCQELKDENIACSEIELIEGTPFAMRTSVYSYNVVKYLKRLFAFYGYSLDSKVLDASQFGVPQRRFRFMMMGIKKTEEKVELPKRTESKSFTVRDAISDLEDIIPQHEIETYKENIYRVPSSSNELLEYYREGSKADILYDHINTKSSDLIQQRYEHILKSNGKNFHSLPDNMKESYSDASRTQNTVYLRLNYDEPSPTVINVRKSMWQHPSKARALSIREAARLQSFQDCFIFEGRKDERYQQIGNAVPPKLAKAVANKMLEYLS</sequence>
<proteinExistence type="inferred from homology"/>
<keyword evidence="3 6" id="KW-0808">Transferase</keyword>
<comment type="similarity">
    <text evidence="6">Belongs to the class I-like SAM-binding methyltransferase superfamily. C5-methyltransferase family.</text>
</comment>
<dbReference type="Proteomes" id="UP001172054">
    <property type="component" value="Unassembled WGS sequence"/>
</dbReference>
<evidence type="ECO:0000313" key="7">
    <source>
        <dbReference type="EMBL" id="MDN7227873.1"/>
    </source>
</evidence>
<evidence type="ECO:0000256" key="2">
    <source>
        <dbReference type="ARBA" id="ARBA00022603"/>
    </source>
</evidence>
<dbReference type="PROSITE" id="PS51679">
    <property type="entry name" value="SAM_MT_C5"/>
    <property type="match status" value="1"/>
</dbReference>
<dbReference type="InterPro" id="IPR031303">
    <property type="entry name" value="C5_meth_CS"/>
</dbReference>
<dbReference type="Gene3D" id="3.90.120.10">
    <property type="entry name" value="DNA Methylase, subunit A, domain 2"/>
    <property type="match status" value="1"/>
</dbReference>
<dbReference type="SUPFAM" id="SSF53335">
    <property type="entry name" value="S-adenosyl-L-methionine-dependent methyltransferases"/>
    <property type="match status" value="2"/>
</dbReference>
<feature type="active site" evidence="6">
    <location>
        <position position="88"/>
    </location>
</feature>
<dbReference type="PANTHER" id="PTHR10629">
    <property type="entry name" value="CYTOSINE-SPECIFIC METHYLTRANSFERASE"/>
    <property type="match status" value="1"/>
</dbReference>
<dbReference type="InterPro" id="IPR029063">
    <property type="entry name" value="SAM-dependent_MTases_sf"/>
</dbReference>
<dbReference type="Pfam" id="PF00145">
    <property type="entry name" value="DNA_methylase"/>
    <property type="match status" value="2"/>
</dbReference>
<keyword evidence="8" id="KW-1185">Reference proteome</keyword>
<evidence type="ECO:0000256" key="3">
    <source>
        <dbReference type="ARBA" id="ARBA00022679"/>
    </source>
</evidence>
<evidence type="ECO:0000256" key="5">
    <source>
        <dbReference type="ARBA" id="ARBA00022747"/>
    </source>
</evidence>
<dbReference type="PRINTS" id="PR00105">
    <property type="entry name" value="C5METTRFRASE"/>
</dbReference>
<dbReference type="Gene3D" id="3.40.50.150">
    <property type="entry name" value="Vaccinia Virus protein VP39"/>
    <property type="match status" value="2"/>
</dbReference>
<accession>A0ABT8MSJ6</accession>
<protein>
    <recommendedName>
        <fullName evidence="1">DNA (cytosine-5-)-methyltransferase</fullName>
        <ecNumber evidence="1">2.1.1.37</ecNumber>
    </recommendedName>
</protein>
<keyword evidence="2 6" id="KW-0489">Methyltransferase</keyword>
<keyword evidence="4 6" id="KW-0949">S-adenosyl-L-methionine</keyword>
<reference evidence="7 8" key="1">
    <citation type="submission" date="2023-06" db="EMBL/GenBank/DDBJ databases">
        <title>Novel species in genus Planococcus.</title>
        <authorList>
            <person name="Ning S."/>
        </authorList>
    </citation>
    <scope>NUCLEOTIDE SEQUENCE [LARGE SCALE GENOMIC DNA]</scope>
    <source>
        <strain evidence="7 8">N064</strain>
    </source>
</reference>
<dbReference type="PROSITE" id="PS00095">
    <property type="entry name" value="C5_MTASE_2"/>
    <property type="match status" value="1"/>
</dbReference>
<name>A0ABT8MSJ6_9BACL</name>
<comment type="caution">
    <text evidence="7">The sequence shown here is derived from an EMBL/GenBank/DDBJ whole genome shotgun (WGS) entry which is preliminary data.</text>
</comment>
<evidence type="ECO:0000313" key="8">
    <source>
        <dbReference type="Proteomes" id="UP001172054"/>
    </source>
</evidence>
<gene>
    <name evidence="7" type="ORF">QWY15_11240</name>
</gene>
<dbReference type="InterPro" id="IPR001525">
    <property type="entry name" value="C5_MeTfrase"/>
</dbReference>
<dbReference type="GO" id="GO:0032259">
    <property type="term" value="P:methylation"/>
    <property type="evidence" value="ECO:0007669"/>
    <property type="project" value="UniProtKB-KW"/>
</dbReference>
<evidence type="ECO:0000256" key="4">
    <source>
        <dbReference type="ARBA" id="ARBA00022691"/>
    </source>
</evidence>
<dbReference type="InterPro" id="IPR050390">
    <property type="entry name" value="C5-Methyltransferase"/>
</dbReference>
<dbReference type="GO" id="GO:0003886">
    <property type="term" value="F:DNA (cytosine-5-)-methyltransferase activity"/>
    <property type="evidence" value="ECO:0007669"/>
    <property type="project" value="UniProtKB-EC"/>
</dbReference>
<evidence type="ECO:0000256" key="1">
    <source>
        <dbReference type="ARBA" id="ARBA00011975"/>
    </source>
</evidence>
<evidence type="ECO:0000256" key="6">
    <source>
        <dbReference type="PROSITE-ProRule" id="PRU01016"/>
    </source>
</evidence>
<dbReference type="PANTHER" id="PTHR10629:SF52">
    <property type="entry name" value="DNA (CYTOSINE-5)-METHYLTRANSFERASE 1"/>
    <property type="match status" value="1"/>
</dbReference>
<dbReference type="EMBL" id="JAUJWW010000004">
    <property type="protein sequence ID" value="MDN7227873.1"/>
    <property type="molecule type" value="Genomic_DNA"/>
</dbReference>
<keyword evidence="5" id="KW-0680">Restriction system</keyword>
<dbReference type="EC" id="2.1.1.37" evidence="1"/>